<evidence type="ECO:0000313" key="10">
    <source>
        <dbReference type="EMBL" id="TPP60384.1"/>
    </source>
</evidence>
<gene>
    <name evidence="10" type="ORF">FGIG_02805</name>
</gene>
<protein>
    <submittedName>
        <fullName evidence="10">Protein kinase C-binding protein 1</fullName>
    </submittedName>
</protein>
<evidence type="ECO:0000256" key="4">
    <source>
        <dbReference type="ARBA" id="ARBA00023117"/>
    </source>
</evidence>
<dbReference type="GO" id="GO:0005737">
    <property type="term" value="C:cytoplasm"/>
    <property type="evidence" value="ECO:0007669"/>
    <property type="project" value="TreeGrafter"/>
</dbReference>
<sequence>RVLGGAYASTQAFLGDFRWILHNCIIFNGASSPLTSCARLLDQACSRELALMRACPTCYLSRMPAVHVLPSTPKVLPLLTKQEWLRSVIPTTESPKIEKKVDEFKLSENSPIDPWWFCKLCDVVHPLVWVRLEYYPRWPAKVMAVDTHEILVTFFGDYDVTMAPLGSARVHSDSRTGRSPFPLGSSASGPGSEGQASSDQSFQCVSPLAGASCAASKGARNGPRSSSHLTVDASYKQALVELDYHMTQIKERYPTFKLPLSPVEFTQRYYAQFQKSYGPRSVKNTGKVTSSDGLTKTHNQNITTITETDSPATAVVSRKSQSVPPLKLISNADNLEPVLARAATGLLSPSSSRNSMDPVTSKMDAKPLDVNTCEQQQHSDTVQSSSSTAVVVLKMDVSEHPGSVEPRSQSEPKDDLDRPPTVLQPIPIIGRADDTESMDEIHVLLERMRTQFQQSLQCLEEKWHLAHANDERKHSLSRDPPVLSAATVETEVQTDFEPTGKRSRKGHCEASSDVVPKVMDASTITKRVSSPLTPIQAVMMEGEIARLERENQRLNLLLAFTRAEMAFEMRHRIAELRRVWNFEVTAVLESASSIWEQDLIRIVDAVKRKQWCAYCGRVAFYYCCWNTCYCNSACQAKHWASHINSCVQARSQQALVEASTAAPTIGISTIPSPMASVSFDKVERSHHQSHQTMVAWPAAPVHSVTSVAAQTGGLACRTMSNTVRGKLNS</sequence>
<dbReference type="GO" id="GO:0003714">
    <property type="term" value="F:transcription corepressor activity"/>
    <property type="evidence" value="ECO:0007669"/>
    <property type="project" value="TreeGrafter"/>
</dbReference>
<dbReference type="OrthoDB" id="6272564at2759"/>
<dbReference type="InterPro" id="IPR036427">
    <property type="entry name" value="Bromodomain-like_sf"/>
</dbReference>
<dbReference type="PANTHER" id="PTHR46453:SF4">
    <property type="entry name" value="PHD FINGER PROTEIN 24"/>
    <property type="match status" value="1"/>
</dbReference>
<dbReference type="EMBL" id="SUNJ01009484">
    <property type="protein sequence ID" value="TPP60384.1"/>
    <property type="molecule type" value="Genomic_DNA"/>
</dbReference>
<feature type="coiled-coil region" evidence="6">
    <location>
        <begin position="537"/>
        <end position="564"/>
    </location>
</feature>
<evidence type="ECO:0000256" key="6">
    <source>
        <dbReference type="SAM" id="Coils"/>
    </source>
</evidence>
<keyword evidence="10" id="KW-0808">Transferase</keyword>
<dbReference type="SUPFAM" id="SSF63748">
    <property type="entry name" value="Tudor/PWWP/MBT"/>
    <property type="match status" value="1"/>
</dbReference>
<feature type="region of interest" description="Disordered" evidence="7">
    <location>
        <begin position="399"/>
        <end position="424"/>
    </location>
</feature>
<accession>A0A504YGS5</accession>
<evidence type="ECO:0000313" key="11">
    <source>
        <dbReference type="Proteomes" id="UP000316759"/>
    </source>
</evidence>
<dbReference type="Gene3D" id="2.30.30.140">
    <property type="match status" value="1"/>
</dbReference>
<keyword evidence="4" id="KW-0103">Bromodomain</keyword>
<dbReference type="PROSITE" id="PS50865">
    <property type="entry name" value="ZF_MYND_2"/>
    <property type="match status" value="1"/>
</dbReference>
<evidence type="ECO:0000256" key="3">
    <source>
        <dbReference type="ARBA" id="ARBA00022833"/>
    </source>
</evidence>
<dbReference type="PROSITE" id="PS50812">
    <property type="entry name" value="PWWP"/>
    <property type="match status" value="1"/>
</dbReference>
<name>A0A504YGS5_FASGI</name>
<dbReference type="GO" id="GO:0008270">
    <property type="term" value="F:zinc ion binding"/>
    <property type="evidence" value="ECO:0007669"/>
    <property type="project" value="UniProtKB-KW"/>
</dbReference>
<feature type="region of interest" description="Disordered" evidence="7">
    <location>
        <begin position="170"/>
        <end position="199"/>
    </location>
</feature>
<dbReference type="InterPro" id="IPR002893">
    <property type="entry name" value="Znf_MYND"/>
</dbReference>
<feature type="non-terminal residue" evidence="10">
    <location>
        <position position="1"/>
    </location>
</feature>
<dbReference type="SUPFAM" id="SSF144232">
    <property type="entry name" value="HIT/MYND zinc finger-like"/>
    <property type="match status" value="1"/>
</dbReference>
<evidence type="ECO:0000259" key="9">
    <source>
        <dbReference type="PROSITE" id="PS50865"/>
    </source>
</evidence>
<dbReference type="Gene3D" id="1.20.920.10">
    <property type="entry name" value="Bromodomain-like"/>
    <property type="match status" value="1"/>
</dbReference>
<keyword evidence="6" id="KW-0175">Coiled coil</keyword>
<dbReference type="GO" id="GO:0005634">
    <property type="term" value="C:nucleus"/>
    <property type="evidence" value="ECO:0007669"/>
    <property type="project" value="TreeGrafter"/>
</dbReference>
<evidence type="ECO:0000256" key="2">
    <source>
        <dbReference type="ARBA" id="ARBA00022771"/>
    </source>
</evidence>
<feature type="compositionally biased region" description="Basic and acidic residues" evidence="7">
    <location>
        <begin position="408"/>
        <end position="418"/>
    </location>
</feature>
<dbReference type="Proteomes" id="UP000316759">
    <property type="component" value="Unassembled WGS sequence"/>
</dbReference>
<dbReference type="STRING" id="46835.A0A504YGS5"/>
<feature type="region of interest" description="Disordered" evidence="7">
    <location>
        <begin position="491"/>
        <end position="512"/>
    </location>
</feature>
<dbReference type="SUPFAM" id="SSF47370">
    <property type="entry name" value="Bromodomain"/>
    <property type="match status" value="1"/>
</dbReference>
<keyword evidence="10" id="KW-0418">Kinase</keyword>
<feature type="domain" description="MYND-type" evidence="9">
    <location>
        <begin position="612"/>
        <end position="646"/>
    </location>
</feature>
<dbReference type="GO" id="GO:0016301">
    <property type="term" value="F:kinase activity"/>
    <property type="evidence" value="ECO:0007669"/>
    <property type="project" value="UniProtKB-KW"/>
</dbReference>
<dbReference type="PANTHER" id="PTHR46453">
    <property type="entry name" value="PROTEIN KINASE C-BINDING PROTEIN 1"/>
    <property type="match status" value="1"/>
</dbReference>
<proteinExistence type="predicted"/>
<reference evidence="10 11" key="1">
    <citation type="submission" date="2019-04" db="EMBL/GenBank/DDBJ databases">
        <title>Annotation for the trematode Fasciola gigantica.</title>
        <authorList>
            <person name="Choi Y.-J."/>
        </authorList>
    </citation>
    <scope>NUCLEOTIDE SEQUENCE [LARGE SCALE GENOMIC DNA]</scope>
    <source>
        <strain evidence="10">Uganda_cow_1</strain>
    </source>
</reference>
<keyword evidence="11" id="KW-1185">Reference proteome</keyword>
<keyword evidence="1" id="KW-0479">Metal-binding</keyword>
<feature type="compositionally biased region" description="Polar residues" evidence="7">
    <location>
        <begin position="185"/>
        <end position="199"/>
    </location>
</feature>
<evidence type="ECO:0000259" key="8">
    <source>
        <dbReference type="PROSITE" id="PS50812"/>
    </source>
</evidence>
<dbReference type="InterPro" id="IPR057053">
    <property type="entry name" value="MYND_ZMYND11_ZMYD8"/>
</dbReference>
<dbReference type="PROSITE" id="PS01360">
    <property type="entry name" value="ZF_MYND_1"/>
    <property type="match status" value="1"/>
</dbReference>
<dbReference type="InterPro" id="IPR000313">
    <property type="entry name" value="PWWP_dom"/>
</dbReference>
<dbReference type="AlphaFoldDB" id="A0A504YGS5"/>
<keyword evidence="3" id="KW-0862">Zinc</keyword>
<evidence type="ECO:0000256" key="1">
    <source>
        <dbReference type="ARBA" id="ARBA00022723"/>
    </source>
</evidence>
<keyword evidence="2 5" id="KW-0863">Zinc-finger</keyword>
<organism evidence="10 11">
    <name type="scientific">Fasciola gigantica</name>
    <name type="common">Giant liver fluke</name>
    <dbReference type="NCBI Taxonomy" id="46835"/>
    <lineage>
        <taxon>Eukaryota</taxon>
        <taxon>Metazoa</taxon>
        <taxon>Spiralia</taxon>
        <taxon>Lophotrochozoa</taxon>
        <taxon>Platyhelminthes</taxon>
        <taxon>Trematoda</taxon>
        <taxon>Digenea</taxon>
        <taxon>Plagiorchiida</taxon>
        <taxon>Echinostomata</taxon>
        <taxon>Echinostomatoidea</taxon>
        <taxon>Fasciolidae</taxon>
        <taxon>Fasciola</taxon>
    </lineage>
</organism>
<comment type="caution">
    <text evidence="10">The sequence shown here is derived from an EMBL/GenBank/DDBJ whole genome shotgun (WGS) entry which is preliminary data.</text>
</comment>
<feature type="domain" description="PWWP" evidence="8">
    <location>
        <begin position="124"/>
        <end position="174"/>
    </location>
</feature>
<evidence type="ECO:0000256" key="7">
    <source>
        <dbReference type="SAM" id="MobiDB-lite"/>
    </source>
</evidence>
<evidence type="ECO:0000256" key="5">
    <source>
        <dbReference type="PROSITE-ProRule" id="PRU00134"/>
    </source>
</evidence>
<dbReference type="Pfam" id="PF24324">
    <property type="entry name" value="MYND_ZMYND11_ZMYD8"/>
    <property type="match status" value="1"/>
</dbReference>